<evidence type="ECO:0000256" key="3">
    <source>
        <dbReference type="ARBA" id="ARBA00022884"/>
    </source>
</evidence>
<dbReference type="GO" id="GO:0006109">
    <property type="term" value="P:regulation of carbohydrate metabolic process"/>
    <property type="evidence" value="ECO:0007669"/>
    <property type="project" value="UniProtKB-UniRule"/>
</dbReference>
<keyword evidence="2 5" id="KW-0810">Translation regulation</keyword>
<dbReference type="FunFam" id="2.60.40.4380:FF:000001">
    <property type="entry name" value="Translational regulator CsrA"/>
    <property type="match status" value="1"/>
</dbReference>
<name>A0A4R3LF45_9GAMM</name>
<dbReference type="Gene3D" id="2.60.40.4380">
    <property type="entry name" value="Translational regulator CsrA"/>
    <property type="match status" value="1"/>
</dbReference>
<evidence type="ECO:0000256" key="5">
    <source>
        <dbReference type="HAMAP-Rule" id="MF_00167"/>
    </source>
</evidence>
<evidence type="ECO:0000256" key="4">
    <source>
        <dbReference type="ARBA" id="ARBA00023159"/>
    </source>
</evidence>
<comment type="similarity">
    <text evidence="5">Belongs to the CsrA/RsmA family.</text>
</comment>
<comment type="function">
    <text evidence="5">A key translational regulator that binds mRNA to regulate translation initiation and/or mRNA stability. Mediates global changes in gene expression, shifting from rapid growth to stress survival by linking envelope stress, the stringent response and the catabolite repression systems. Usually binds in the 5'-UTR; binding at or near the Shine-Dalgarno sequence prevents ribosome-binding, repressing translation, binding elsewhere in the 5'-UTR can activate translation and/or stabilize the mRNA. Its function is antagonized by small RNA(s).</text>
</comment>
<dbReference type="Pfam" id="PF02599">
    <property type="entry name" value="CsrA"/>
    <property type="match status" value="1"/>
</dbReference>
<evidence type="ECO:0000313" key="7">
    <source>
        <dbReference type="EMBL" id="TCS98562.1"/>
    </source>
</evidence>
<evidence type="ECO:0000256" key="2">
    <source>
        <dbReference type="ARBA" id="ARBA00022845"/>
    </source>
</evidence>
<dbReference type="EMBL" id="SMAF01000008">
    <property type="protein sequence ID" value="TCS98562.1"/>
    <property type="molecule type" value="Genomic_DNA"/>
</dbReference>
<dbReference type="GO" id="GO:0005829">
    <property type="term" value="C:cytosol"/>
    <property type="evidence" value="ECO:0007669"/>
    <property type="project" value="TreeGrafter"/>
</dbReference>
<proteinExistence type="inferred from homology"/>
<dbReference type="InterPro" id="IPR036107">
    <property type="entry name" value="CsrA_sf"/>
</dbReference>
<dbReference type="OrthoDB" id="9809061at2"/>
<dbReference type="InterPro" id="IPR003751">
    <property type="entry name" value="CsrA"/>
</dbReference>
<dbReference type="NCBIfam" id="NF002469">
    <property type="entry name" value="PRK01712.1"/>
    <property type="match status" value="1"/>
</dbReference>
<dbReference type="RefSeq" id="WP_123521713.1">
    <property type="nucleotide sequence ID" value="NZ_JBHLWF010000077.1"/>
</dbReference>
<reference evidence="7 8" key="1">
    <citation type="submission" date="2019-03" db="EMBL/GenBank/DDBJ databases">
        <title>Genomic Encyclopedia of Type Strains, Phase IV (KMG-IV): sequencing the most valuable type-strain genomes for metagenomic binning, comparative biology and taxonomic classification.</title>
        <authorList>
            <person name="Goeker M."/>
        </authorList>
    </citation>
    <scope>NUCLEOTIDE SEQUENCE [LARGE SCALE GENOMIC DNA]</scope>
    <source>
        <strain evidence="7 8">DSM 21944</strain>
    </source>
</reference>
<dbReference type="GO" id="GO:0048027">
    <property type="term" value="F:mRNA 5'-UTR binding"/>
    <property type="evidence" value="ECO:0007669"/>
    <property type="project" value="UniProtKB-UniRule"/>
</dbReference>
<protein>
    <recommendedName>
        <fullName evidence="5">Translational regulator CsrA</fullName>
    </recommendedName>
    <alternativeName>
        <fullName evidence="5">Carbon storage regulator</fullName>
    </alternativeName>
</protein>
<dbReference type="GO" id="GO:0045948">
    <property type="term" value="P:positive regulation of translational initiation"/>
    <property type="evidence" value="ECO:0007669"/>
    <property type="project" value="UniProtKB-UniRule"/>
</dbReference>
<evidence type="ECO:0000256" key="6">
    <source>
        <dbReference type="SAM" id="MobiDB-lite"/>
    </source>
</evidence>
<evidence type="ECO:0000313" key="8">
    <source>
        <dbReference type="Proteomes" id="UP000294599"/>
    </source>
</evidence>
<keyword evidence="5" id="KW-0678">Repressor</keyword>
<organism evidence="7 8">
    <name type="scientific">Pseudofulvimonas gallinarii</name>
    <dbReference type="NCBI Taxonomy" id="634155"/>
    <lineage>
        <taxon>Bacteria</taxon>
        <taxon>Pseudomonadati</taxon>
        <taxon>Pseudomonadota</taxon>
        <taxon>Gammaproteobacteria</taxon>
        <taxon>Lysobacterales</taxon>
        <taxon>Rhodanobacteraceae</taxon>
        <taxon>Pseudofulvimonas</taxon>
    </lineage>
</organism>
<evidence type="ECO:0000256" key="1">
    <source>
        <dbReference type="ARBA" id="ARBA00022490"/>
    </source>
</evidence>
<dbReference type="GO" id="GO:0006402">
    <property type="term" value="P:mRNA catabolic process"/>
    <property type="evidence" value="ECO:0007669"/>
    <property type="project" value="InterPro"/>
</dbReference>
<dbReference type="Proteomes" id="UP000294599">
    <property type="component" value="Unassembled WGS sequence"/>
</dbReference>
<comment type="subcellular location">
    <subcellularLocation>
        <location evidence="5">Cytoplasm</location>
    </subcellularLocation>
</comment>
<accession>A0A4R3LF45</accession>
<keyword evidence="4 5" id="KW-0010">Activator</keyword>
<dbReference type="SUPFAM" id="SSF117130">
    <property type="entry name" value="CsrA-like"/>
    <property type="match status" value="1"/>
</dbReference>
<keyword evidence="1 5" id="KW-0963">Cytoplasm</keyword>
<feature type="region of interest" description="Disordered" evidence="6">
    <location>
        <begin position="49"/>
        <end position="68"/>
    </location>
</feature>
<dbReference type="NCBIfam" id="TIGR00202">
    <property type="entry name" value="csrA"/>
    <property type="match status" value="1"/>
</dbReference>
<comment type="subunit">
    <text evidence="5">Homodimer; the beta-strands of each monomer intercalate to form a hydrophobic core, while the alpha-helices form wings that extend away from the core.</text>
</comment>
<gene>
    <name evidence="5" type="primary">csrA</name>
    <name evidence="7" type="ORF">EDC25_108147</name>
</gene>
<dbReference type="HAMAP" id="MF_00167">
    <property type="entry name" value="CsrA"/>
    <property type="match status" value="1"/>
</dbReference>
<dbReference type="GO" id="GO:0045947">
    <property type="term" value="P:negative regulation of translational initiation"/>
    <property type="evidence" value="ECO:0007669"/>
    <property type="project" value="UniProtKB-UniRule"/>
</dbReference>
<comment type="caution">
    <text evidence="7">The sequence shown here is derived from an EMBL/GenBank/DDBJ whole genome shotgun (WGS) entry which is preliminary data.</text>
</comment>
<keyword evidence="8" id="KW-1185">Reference proteome</keyword>
<dbReference type="PANTHER" id="PTHR34984:SF1">
    <property type="entry name" value="CARBON STORAGE REGULATOR"/>
    <property type="match status" value="1"/>
</dbReference>
<dbReference type="PANTHER" id="PTHR34984">
    <property type="entry name" value="CARBON STORAGE REGULATOR"/>
    <property type="match status" value="1"/>
</dbReference>
<sequence length="68" mass="7508">MLILTRRVGETLMIGDSVTVTVLGVKGNQVRLGITAPRDVTVHREEIFQRIHPEGESRPTGEKEKPAS</sequence>
<dbReference type="AlphaFoldDB" id="A0A4R3LF45"/>
<keyword evidence="3 5" id="KW-0694">RNA-binding</keyword>